<proteinExistence type="predicted"/>
<name>A0AAW0G1L6_9APHY</name>
<reference evidence="1 2" key="1">
    <citation type="submission" date="2022-09" db="EMBL/GenBank/DDBJ databases">
        <authorList>
            <person name="Palmer J.M."/>
        </authorList>
    </citation>
    <scope>NUCLEOTIDE SEQUENCE [LARGE SCALE GENOMIC DNA]</scope>
    <source>
        <strain evidence="1 2">DSM 7382</strain>
    </source>
</reference>
<dbReference type="AlphaFoldDB" id="A0AAW0G1L6"/>
<comment type="caution">
    <text evidence="1">The sequence shown here is derived from an EMBL/GenBank/DDBJ whole genome shotgun (WGS) entry which is preliminary data.</text>
</comment>
<dbReference type="InterPro" id="IPR013785">
    <property type="entry name" value="Aldolase_TIM"/>
</dbReference>
<organism evidence="1 2">
    <name type="scientific">Cerrena zonata</name>
    <dbReference type="NCBI Taxonomy" id="2478898"/>
    <lineage>
        <taxon>Eukaryota</taxon>
        <taxon>Fungi</taxon>
        <taxon>Dikarya</taxon>
        <taxon>Basidiomycota</taxon>
        <taxon>Agaricomycotina</taxon>
        <taxon>Agaricomycetes</taxon>
        <taxon>Polyporales</taxon>
        <taxon>Cerrenaceae</taxon>
        <taxon>Cerrena</taxon>
    </lineage>
</organism>
<dbReference type="Gene3D" id="3.20.20.70">
    <property type="entry name" value="Aldolase class I"/>
    <property type="match status" value="1"/>
</dbReference>
<protein>
    <submittedName>
        <fullName evidence="1">Uncharacterized protein</fullName>
    </submittedName>
</protein>
<dbReference type="EMBL" id="JASBNA010000033">
    <property type="protein sequence ID" value="KAK7682945.1"/>
    <property type="molecule type" value="Genomic_DNA"/>
</dbReference>
<evidence type="ECO:0000313" key="2">
    <source>
        <dbReference type="Proteomes" id="UP001385951"/>
    </source>
</evidence>
<dbReference type="Proteomes" id="UP001385951">
    <property type="component" value="Unassembled WGS sequence"/>
</dbReference>
<gene>
    <name evidence="1" type="ORF">QCA50_013978</name>
</gene>
<keyword evidence="2" id="KW-1185">Reference proteome</keyword>
<evidence type="ECO:0000313" key="1">
    <source>
        <dbReference type="EMBL" id="KAK7682945.1"/>
    </source>
</evidence>
<sequence length="172" mass="18767">MEFQKGLKLELDIREKVEGPIDRAIITTLERVQSSDVEELAIENLHTQEGAGYGDRDPTSTKSGSLQLAPQWVYGTTFPLPSSSRDLSTSGSGLSLAARGQLAIAQPEVIQNFLFPLSEALKEKIIRYRQNLVNLLSGDISSVENNGFKNPLLVVAGPDFVQNPNQIKACAQ</sequence>
<accession>A0AAW0G1L6</accession>